<comment type="caution">
    <text evidence="2">The sequence shown here is derived from an EMBL/GenBank/DDBJ whole genome shotgun (WGS) entry which is preliminary data.</text>
</comment>
<gene>
    <name evidence="2" type="ORF">B9G98_02787</name>
</gene>
<dbReference type="OrthoDB" id="10255963at2759"/>
<dbReference type="PROSITE" id="PS01314">
    <property type="entry name" value="UPF0047"/>
    <property type="match status" value="1"/>
</dbReference>
<keyword evidence="3" id="KW-1185">Reference proteome</keyword>
<dbReference type="Gene3D" id="2.60.120.460">
    <property type="entry name" value="YjbQ-like"/>
    <property type="match status" value="1"/>
</dbReference>
<evidence type="ECO:0000313" key="3">
    <source>
        <dbReference type="Proteomes" id="UP000238350"/>
    </source>
</evidence>
<comment type="similarity">
    <text evidence="1">Belongs to the UPF0047 family.</text>
</comment>
<dbReference type="SUPFAM" id="SSF111038">
    <property type="entry name" value="YjbQ-like"/>
    <property type="match status" value="1"/>
</dbReference>
<dbReference type="EMBL" id="NDIQ01000021">
    <property type="protein sequence ID" value="PRT55167.1"/>
    <property type="molecule type" value="Genomic_DNA"/>
</dbReference>
<dbReference type="PANTHER" id="PTHR30615:SF8">
    <property type="entry name" value="UPF0047 PROTEIN C4A8.02C"/>
    <property type="match status" value="1"/>
</dbReference>
<accession>A0A2T0FJL6</accession>
<dbReference type="PIRSF" id="PIRSF004681">
    <property type="entry name" value="UCP004681"/>
    <property type="match status" value="1"/>
</dbReference>
<dbReference type="Proteomes" id="UP000238350">
    <property type="component" value="Unassembled WGS sequence"/>
</dbReference>
<dbReference type="InterPro" id="IPR035917">
    <property type="entry name" value="YjbQ-like_sf"/>
</dbReference>
<reference evidence="2 3" key="1">
    <citation type="submission" date="2017-04" db="EMBL/GenBank/DDBJ databases">
        <title>Genome sequencing of [Candida] sorbophila.</title>
        <authorList>
            <person name="Ahn J.O."/>
        </authorList>
    </citation>
    <scope>NUCLEOTIDE SEQUENCE [LARGE SCALE GENOMIC DNA]</scope>
    <source>
        <strain evidence="2 3">DS02</strain>
    </source>
</reference>
<protein>
    <submittedName>
        <fullName evidence="2">Uncharacterized protein</fullName>
    </submittedName>
</protein>
<dbReference type="GeneID" id="36516535"/>
<dbReference type="NCBIfam" id="TIGR00149">
    <property type="entry name" value="TIGR00149_YjbQ"/>
    <property type="match status" value="1"/>
</dbReference>
<dbReference type="InterPro" id="IPR001602">
    <property type="entry name" value="UPF0047_YjbQ-like"/>
</dbReference>
<proteinExistence type="inferred from homology"/>
<sequence length="141" mass="15887">MTWFQKEVRLSPRGQGVYLVTDELLSQVPELGQFKIGMANFFVKHTSAGITLNENYDPDVRTDMSNAFAKIAPEGDDYLHNDEGPDDMPAHIRAALVGVSVDVPIRNGRLCTGTWQGIYLCEFRKYRHTRTIVVTLNGEKN</sequence>
<dbReference type="AlphaFoldDB" id="A0A2T0FJL6"/>
<dbReference type="RefSeq" id="XP_024665112.1">
    <property type="nucleotide sequence ID" value="XM_024809344.1"/>
</dbReference>
<dbReference type="Pfam" id="PF01894">
    <property type="entry name" value="YjbQ"/>
    <property type="match status" value="1"/>
</dbReference>
<organism evidence="2 3">
    <name type="scientific">Wickerhamiella sorbophila</name>
    <dbReference type="NCBI Taxonomy" id="45607"/>
    <lineage>
        <taxon>Eukaryota</taxon>
        <taxon>Fungi</taxon>
        <taxon>Dikarya</taxon>
        <taxon>Ascomycota</taxon>
        <taxon>Saccharomycotina</taxon>
        <taxon>Dipodascomycetes</taxon>
        <taxon>Dipodascales</taxon>
        <taxon>Trichomonascaceae</taxon>
        <taxon>Wickerhamiella</taxon>
    </lineage>
</organism>
<name>A0A2T0FJL6_9ASCO</name>
<dbReference type="PANTHER" id="PTHR30615">
    <property type="entry name" value="UNCHARACTERIZED PROTEIN YJBQ-RELATED"/>
    <property type="match status" value="1"/>
</dbReference>
<evidence type="ECO:0000313" key="2">
    <source>
        <dbReference type="EMBL" id="PRT55167.1"/>
    </source>
</evidence>
<dbReference type="STRING" id="45607.A0A2T0FJL6"/>
<evidence type="ECO:0000256" key="1">
    <source>
        <dbReference type="ARBA" id="ARBA00005534"/>
    </source>
</evidence>